<evidence type="ECO:0000313" key="3">
    <source>
        <dbReference type="EMBL" id="CAI4065568.1"/>
    </source>
</evidence>
<feature type="region of interest" description="Disordered" evidence="1">
    <location>
        <begin position="1"/>
        <end position="24"/>
    </location>
</feature>
<proteinExistence type="predicted"/>
<reference evidence="3" key="1">
    <citation type="submission" date="2022-10" db="EMBL/GenBank/DDBJ databases">
        <authorList>
            <person name="Byrne P K."/>
        </authorList>
    </citation>
    <scope>NUCLEOTIDE SEQUENCE</scope>
    <source>
        <strain evidence="3">ZP964</strain>
    </source>
</reference>
<feature type="transmembrane region" description="Helical" evidence="2">
    <location>
        <begin position="73"/>
        <end position="98"/>
    </location>
</feature>
<evidence type="ECO:0000256" key="1">
    <source>
        <dbReference type="SAM" id="MobiDB-lite"/>
    </source>
</evidence>
<feature type="compositionally biased region" description="Polar residues" evidence="1">
    <location>
        <begin position="1"/>
        <end position="13"/>
    </location>
</feature>
<dbReference type="EMBL" id="OX365936">
    <property type="protein sequence ID" value="CAI4065568.1"/>
    <property type="molecule type" value="Genomic_DNA"/>
</dbReference>
<evidence type="ECO:0000313" key="4">
    <source>
        <dbReference type="Proteomes" id="UP001162085"/>
    </source>
</evidence>
<gene>
    <name evidence="3" type="primary">SUVZ09G1070</name>
    <name evidence="3" type="ORF">SUVZ_09G1070</name>
</gene>
<evidence type="ECO:0000256" key="2">
    <source>
        <dbReference type="SAM" id="Phobius"/>
    </source>
</evidence>
<keyword evidence="2" id="KW-0472">Membrane</keyword>
<keyword evidence="2" id="KW-1133">Transmembrane helix</keyword>
<dbReference type="Proteomes" id="UP001162085">
    <property type="component" value="Chromosome 9"/>
</dbReference>
<keyword evidence="4" id="KW-1185">Reference proteome</keyword>
<protein>
    <submittedName>
        <fullName evidence="3">Uncharacterized protein</fullName>
    </submittedName>
</protein>
<organism evidence="3 4">
    <name type="scientific">Saccharomyces uvarum</name>
    <name type="common">Yeast</name>
    <name type="synonym">Saccharomyces bayanus var. uvarum</name>
    <dbReference type="NCBI Taxonomy" id="230603"/>
    <lineage>
        <taxon>Eukaryota</taxon>
        <taxon>Fungi</taxon>
        <taxon>Dikarya</taxon>
        <taxon>Ascomycota</taxon>
        <taxon>Saccharomycotina</taxon>
        <taxon>Saccharomycetes</taxon>
        <taxon>Saccharomycetales</taxon>
        <taxon>Saccharomycetaceae</taxon>
        <taxon>Saccharomyces</taxon>
    </lineage>
</organism>
<name>A0ABN8WY27_SACUV</name>
<accession>A0ABN8WY27</accession>
<sequence length="100" mass="10994">MGLLANTSQGQKMNKTKKKQCLSPRHGMAWPHGFVCPGSWALPRHAPALRQTEISAIFPAYTRPRAPGKLRRVIVRFSCGIIIILTITATPGIIKIILHG</sequence>
<keyword evidence="2" id="KW-0812">Transmembrane</keyword>